<dbReference type="Pfam" id="PF01145">
    <property type="entry name" value="Band_7"/>
    <property type="match status" value="1"/>
</dbReference>
<evidence type="ECO:0000313" key="4">
    <source>
        <dbReference type="Proteomes" id="UP000005990"/>
    </source>
</evidence>
<gene>
    <name evidence="3" type="ORF">HMPREF9257_1051</name>
</gene>
<dbReference type="PANTHER" id="PTHR43446">
    <property type="entry name" value="MEMBRANE PROTEIN-RELATED"/>
    <property type="match status" value="1"/>
</dbReference>
<dbReference type="SUPFAM" id="SSF117892">
    <property type="entry name" value="Band 7/SPFH domain"/>
    <property type="match status" value="1"/>
</dbReference>
<dbReference type="OrthoDB" id="9813479at2"/>
<evidence type="ECO:0000259" key="2">
    <source>
        <dbReference type="SMART" id="SM00244"/>
    </source>
</evidence>
<dbReference type="PANTHER" id="PTHR43446:SF1">
    <property type="entry name" value="BAND 7 DOMAIN-CONTAINING PROTEIN"/>
    <property type="match status" value="1"/>
</dbReference>
<keyword evidence="1" id="KW-1133">Transmembrane helix</keyword>
<keyword evidence="1" id="KW-0812">Transmembrane</keyword>
<evidence type="ECO:0000313" key="3">
    <source>
        <dbReference type="EMBL" id="EFR31942.1"/>
    </source>
</evidence>
<dbReference type="EMBL" id="AENN01000001">
    <property type="protein sequence ID" value="EFR31942.1"/>
    <property type="molecule type" value="Genomic_DNA"/>
</dbReference>
<protein>
    <submittedName>
        <fullName evidence="3">SPFH/Band 7/PHB domain protein</fullName>
    </submittedName>
</protein>
<comment type="caution">
    <text evidence="3">The sequence shown here is derived from an EMBL/GenBank/DDBJ whole genome shotgun (WGS) entry which is preliminary data.</text>
</comment>
<dbReference type="Gene3D" id="3.30.479.30">
    <property type="entry name" value="Band 7 domain"/>
    <property type="match status" value="1"/>
</dbReference>
<name>E4KM65_9LACT</name>
<reference evidence="3 4" key="1">
    <citation type="submission" date="2010-10" db="EMBL/GenBank/DDBJ databases">
        <authorList>
            <person name="Durkin A.S."/>
            <person name="Madupu R."/>
            <person name="Torralba M."/>
            <person name="Gillis M."/>
            <person name="Methe B."/>
            <person name="Sutton G."/>
            <person name="Nelson K.E."/>
        </authorList>
    </citation>
    <scope>NUCLEOTIDE SEQUENCE [LARGE SCALE GENOMIC DNA]</scope>
    <source>
        <strain evidence="3 4">ACS-139-V-Col8</strain>
    </source>
</reference>
<dbReference type="STRING" id="908337.HMPREF9257_1051"/>
<organism evidence="3 4">
    <name type="scientific">Eremococcus coleocola ACS-139-V-Col8</name>
    <dbReference type="NCBI Taxonomy" id="908337"/>
    <lineage>
        <taxon>Bacteria</taxon>
        <taxon>Bacillati</taxon>
        <taxon>Bacillota</taxon>
        <taxon>Bacilli</taxon>
        <taxon>Lactobacillales</taxon>
        <taxon>Aerococcaceae</taxon>
        <taxon>Eremococcus</taxon>
    </lineage>
</organism>
<feature type="transmembrane region" description="Helical" evidence="1">
    <location>
        <begin position="24"/>
        <end position="44"/>
    </location>
</feature>
<feature type="transmembrane region" description="Helical" evidence="1">
    <location>
        <begin position="64"/>
        <end position="85"/>
    </location>
</feature>
<dbReference type="InterPro" id="IPR001107">
    <property type="entry name" value="Band_7"/>
</dbReference>
<dbReference type="InterPro" id="IPR036013">
    <property type="entry name" value="Band_7/SPFH_dom_sf"/>
</dbReference>
<keyword evidence="1" id="KW-0472">Membrane</keyword>
<keyword evidence="4" id="KW-1185">Reference proteome</keyword>
<proteinExistence type="predicted"/>
<dbReference type="RefSeq" id="WP_006417428.1">
    <property type="nucleotide sequence ID" value="NZ_AENN01000001.1"/>
</dbReference>
<dbReference type="CDD" id="cd03402">
    <property type="entry name" value="SPFH_like_u2"/>
    <property type="match status" value="1"/>
</dbReference>
<feature type="domain" description="Band 7" evidence="2">
    <location>
        <begin position="80"/>
        <end position="292"/>
    </location>
</feature>
<sequence>MENVNHKLDQSDIVQEKVLKGRKFGMVVLLGYFIGLAIAAFYFIKVMNQFDNHTDTDTGLSRIILIVCVLYVVFAWILLCGLKVLRPQESLVLTLFGKYIGTLKGEGFYFVNPFVTAFNPAANTRLSQSGDVSENIHHVTNSQDKEGSNYNRPSKRISLKVMTLNNSKQKINDILGNPVEIGIAVIWRVTDTAKAVFNVDNYKEYLSLQTDTALRNIIRQYPYDVNPSFEIDTTGDGEPDDGSLRGSSEIVAQRIKEEIQARVEFAGLEIIEARITYLSYAPEIAAAMLQRQQASALVDARAMIVDGAVGMVQMALDKLQEQDVVDLDEERKAAMVSNLLVVLCGNNDVSPVVNSGSLY</sequence>
<accession>E4KM65</accession>
<dbReference type="eggNOG" id="COG0330">
    <property type="taxonomic scope" value="Bacteria"/>
</dbReference>
<dbReference type="SMART" id="SM00244">
    <property type="entry name" value="PHB"/>
    <property type="match status" value="1"/>
</dbReference>
<dbReference type="AlphaFoldDB" id="E4KM65"/>
<dbReference type="Proteomes" id="UP000005990">
    <property type="component" value="Unassembled WGS sequence"/>
</dbReference>
<evidence type="ECO:0000256" key="1">
    <source>
        <dbReference type="SAM" id="Phobius"/>
    </source>
</evidence>